<name>A0A1I0BV40_9FIRM</name>
<dbReference type="AlphaFoldDB" id="A0A1I0BV40"/>
<sequence length="176" mass="20496">MMDTLEIFNEFSHIILLTVSLLLLLTWLMFFISIKNMNKKLKKYKELTKFSNGKNVEEILTDFGKRLHILNSNVEQIEHNFQRHLDKVKNHPQYYSIVRFNAFDNTGSDLSFAIALLDDNFDGIVISSIYGREESRVYAKPIVNGKSNYHLTQEEEKAIKIAKEKKNNFAGSKNFV</sequence>
<evidence type="ECO:0000313" key="2">
    <source>
        <dbReference type="EMBL" id="SET10328.1"/>
    </source>
</evidence>
<keyword evidence="1" id="KW-0812">Transmembrane</keyword>
<gene>
    <name evidence="2" type="ORF">SAMN03080614_104825</name>
</gene>
<keyword evidence="1" id="KW-1133">Transmembrane helix</keyword>
<dbReference type="STRING" id="1120990.SAMN03080614_104825"/>
<dbReference type="EMBL" id="FOIF01000048">
    <property type="protein sequence ID" value="SET10328.1"/>
    <property type="molecule type" value="Genomic_DNA"/>
</dbReference>
<accession>A0A1I0BV40</accession>
<dbReference type="Pfam" id="PF14584">
    <property type="entry name" value="DUF4446"/>
    <property type="match status" value="1"/>
</dbReference>
<dbReference type="InterPro" id="IPR027981">
    <property type="entry name" value="DUF4446"/>
</dbReference>
<keyword evidence="1" id="KW-0472">Membrane</keyword>
<dbReference type="Proteomes" id="UP000243819">
    <property type="component" value="Unassembled WGS sequence"/>
</dbReference>
<evidence type="ECO:0008006" key="4">
    <source>
        <dbReference type="Google" id="ProtNLM"/>
    </source>
</evidence>
<evidence type="ECO:0000256" key="1">
    <source>
        <dbReference type="SAM" id="Phobius"/>
    </source>
</evidence>
<keyword evidence="3" id="KW-1185">Reference proteome</keyword>
<reference evidence="3" key="1">
    <citation type="submission" date="2016-10" db="EMBL/GenBank/DDBJ databases">
        <authorList>
            <person name="Varghese N."/>
            <person name="Submissions S."/>
        </authorList>
    </citation>
    <scope>NUCLEOTIDE SEQUENCE [LARGE SCALE GENOMIC DNA]</scope>
    <source>
        <strain evidence="3">DSM 13577</strain>
    </source>
</reference>
<organism evidence="2 3">
    <name type="scientific">Anaerobranca gottschalkii DSM 13577</name>
    <dbReference type="NCBI Taxonomy" id="1120990"/>
    <lineage>
        <taxon>Bacteria</taxon>
        <taxon>Bacillati</taxon>
        <taxon>Bacillota</taxon>
        <taxon>Clostridia</taxon>
        <taxon>Eubacteriales</taxon>
        <taxon>Proteinivoracaceae</taxon>
        <taxon>Anaerobranca</taxon>
    </lineage>
</organism>
<evidence type="ECO:0000313" key="3">
    <source>
        <dbReference type="Proteomes" id="UP000243819"/>
    </source>
</evidence>
<feature type="transmembrane region" description="Helical" evidence="1">
    <location>
        <begin position="12"/>
        <end position="34"/>
    </location>
</feature>
<proteinExistence type="predicted"/>
<protein>
    <recommendedName>
        <fullName evidence="4">DUF4446 domain-containing protein</fullName>
    </recommendedName>
</protein>
<dbReference type="OrthoDB" id="5244042at2"/>
<dbReference type="RefSeq" id="WP_091351264.1">
    <property type="nucleotide sequence ID" value="NZ_FOIF01000048.1"/>
</dbReference>